<dbReference type="EMBL" id="DXAQ01000098">
    <property type="protein sequence ID" value="HIZ89560.1"/>
    <property type="molecule type" value="Genomic_DNA"/>
</dbReference>
<proteinExistence type="predicted"/>
<feature type="coiled-coil region" evidence="1">
    <location>
        <begin position="20"/>
        <end position="67"/>
    </location>
</feature>
<name>A0A9D2GVL2_9BACT</name>
<sequence>MSSHNPGQLIKGFEHTDHPLIEVLNKITQSEESIDKLQNMPGFSVIMNKLQNRMDKKKIETDKKINEICNQTIDEKLIK</sequence>
<dbReference type="Proteomes" id="UP000824176">
    <property type="component" value="Unassembled WGS sequence"/>
</dbReference>
<comment type="caution">
    <text evidence="2">The sequence shown here is derived from an EMBL/GenBank/DDBJ whole genome shotgun (WGS) entry which is preliminary data.</text>
</comment>
<protein>
    <submittedName>
        <fullName evidence="2">Uncharacterized protein</fullName>
    </submittedName>
</protein>
<evidence type="ECO:0000313" key="3">
    <source>
        <dbReference type="Proteomes" id="UP000824176"/>
    </source>
</evidence>
<reference evidence="2" key="2">
    <citation type="submission" date="2021-04" db="EMBL/GenBank/DDBJ databases">
        <authorList>
            <person name="Gilroy R."/>
        </authorList>
    </citation>
    <scope>NUCLEOTIDE SEQUENCE</scope>
    <source>
        <strain evidence="2">ChiW4-1371</strain>
    </source>
</reference>
<reference evidence="2" key="1">
    <citation type="journal article" date="2021" name="PeerJ">
        <title>Extensive microbial diversity within the chicken gut microbiome revealed by metagenomics and culture.</title>
        <authorList>
            <person name="Gilroy R."/>
            <person name="Ravi A."/>
            <person name="Getino M."/>
            <person name="Pursley I."/>
            <person name="Horton D.L."/>
            <person name="Alikhan N.F."/>
            <person name="Baker D."/>
            <person name="Gharbi K."/>
            <person name="Hall N."/>
            <person name="Watson M."/>
            <person name="Adriaenssens E.M."/>
            <person name="Foster-Nyarko E."/>
            <person name="Jarju S."/>
            <person name="Secka A."/>
            <person name="Antonio M."/>
            <person name="Oren A."/>
            <person name="Chaudhuri R.R."/>
            <person name="La Ragione R."/>
            <person name="Hildebrand F."/>
            <person name="Pallen M.J."/>
        </authorList>
    </citation>
    <scope>NUCLEOTIDE SEQUENCE</scope>
    <source>
        <strain evidence="2">ChiW4-1371</strain>
    </source>
</reference>
<gene>
    <name evidence="2" type="ORF">H9804_06420</name>
</gene>
<organism evidence="2 3">
    <name type="scientific">Candidatus Mucispirillum faecigallinarum</name>
    <dbReference type="NCBI Taxonomy" id="2838699"/>
    <lineage>
        <taxon>Bacteria</taxon>
        <taxon>Pseudomonadati</taxon>
        <taxon>Deferribacterota</taxon>
        <taxon>Deferribacteres</taxon>
        <taxon>Deferribacterales</taxon>
        <taxon>Mucispirillaceae</taxon>
        <taxon>Mucispirillum</taxon>
    </lineage>
</organism>
<evidence type="ECO:0000313" key="2">
    <source>
        <dbReference type="EMBL" id="HIZ89560.1"/>
    </source>
</evidence>
<accession>A0A9D2GVL2</accession>
<dbReference type="AlphaFoldDB" id="A0A9D2GVL2"/>
<keyword evidence="1" id="KW-0175">Coiled coil</keyword>
<evidence type="ECO:0000256" key="1">
    <source>
        <dbReference type="SAM" id="Coils"/>
    </source>
</evidence>